<sequence>MARTKESTFYAVRIYDWTTVVGSWKEAKALCHGLKGSNNKGANSRAEAEWLLSPECTDPWARCWVYAPPPAVPSPTESPPTGKYISSSHFRIAIADMEIALKGLFKALQLVRRCVHLD</sequence>
<organism evidence="1 2">
    <name type="scientific">Fusarium fujikuroi</name>
    <name type="common">Bakanae and foot rot disease fungus</name>
    <name type="synonym">Gibberella fujikuroi</name>
    <dbReference type="NCBI Taxonomy" id="5127"/>
    <lineage>
        <taxon>Eukaryota</taxon>
        <taxon>Fungi</taxon>
        <taxon>Dikarya</taxon>
        <taxon>Ascomycota</taxon>
        <taxon>Pezizomycotina</taxon>
        <taxon>Sordariomycetes</taxon>
        <taxon>Hypocreomycetidae</taxon>
        <taxon>Hypocreales</taxon>
        <taxon>Nectriaceae</taxon>
        <taxon>Fusarium</taxon>
        <taxon>Fusarium fujikuroi species complex</taxon>
    </lineage>
</organism>
<dbReference type="Proteomes" id="UP000760494">
    <property type="component" value="Unassembled WGS sequence"/>
</dbReference>
<gene>
    <name evidence="1" type="ORF">C2S_2984</name>
</gene>
<proteinExistence type="predicted"/>
<comment type="caution">
    <text evidence="1">The sequence shown here is derived from an EMBL/GenBank/DDBJ whole genome shotgun (WGS) entry which is preliminary data.</text>
</comment>
<dbReference type="EMBL" id="CABFJX010000418">
    <property type="protein sequence ID" value="VTT83278.1"/>
    <property type="molecule type" value="Genomic_DNA"/>
</dbReference>
<reference evidence="1" key="1">
    <citation type="submission" date="2019-05" db="EMBL/GenBank/DDBJ databases">
        <authorList>
            <person name="Piombo E."/>
        </authorList>
    </citation>
    <scope>NUCLEOTIDE SEQUENCE</scope>
    <source>
        <strain evidence="1">C2S</strain>
    </source>
</reference>
<dbReference type="Pfam" id="PF01693">
    <property type="entry name" value="Cauli_VI"/>
    <property type="match status" value="1"/>
</dbReference>
<dbReference type="Gene3D" id="3.40.970.10">
    <property type="entry name" value="Ribonuclease H1, N-terminal domain"/>
    <property type="match status" value="1"/>
</dbReference>
<dbReference type="InterPro" id="IPR011320">
    <property type="entry name" value="RNase_H1_N"/>
</dbReference>
<evidence type="ECO:0000313" key="2">
    <source>
        <dbReference type="Proteomes" id="UP000760494"/>
    </source>
</evidence>
<accession>A0A2H3RHU1</accession>
<dbReference type="InterPro" id="IPR037056">
    <property type="entry name" value="RNase_H1_N_sf"/>
</dbReference>
<evidence type="ECO:0000313" key="1">
    <source>
        <dbReference type="EMBL" id="VTT83278.1"/>
    </source>
</evidence>
<name>A0A2H3RHU1_FUSFU</name>
<dbReference type="AlphaFoldDB" id="A0A2H3RHU1"/>
<protein>
    <submittedName>
        <fullName evidence="1">Uncharacterized protein</fullName>
    </submittedName>
</protein>